<evidence type="ECO:0000256" key="1">
    <source>
        <dbReference type="SAM" id="MobiDB-lite"/>
    </source>
</evidence>
<dbReference type="Proteomes" id="UP001142055">
    <property type="component" value="Chromosome 3"/>
</dbReference>
<proteinExistence type="predicted"/>
<sequence>MVISTNMNQHQIGVQCNRHSPPNSTTSVQCTIADLFLCRLPGHVRIESVDFENSILQCVKNSLHSRDESECNLTREMIRDITTVQSSTSTSSLDEIVSVDESSSLPSSSTSTSTSTSSSSSSSSLIQHSCVSSTSRYFVVCIEPSRLLWTSTETMTTTETIEFDLHRHANVFMQTCFNEILLCYVNIQLPNMIIWLLSSIPHKIVRNDSLATTTTTTRCDTSSSSSALSTNISDRRNRSLFVLAWHCHQENDVVRLRQTYKHIRTLDSIRHRSIEFGNKLVSHKRHADSDLIIKSSVKSVNTAKGRKASTTTTTTTVVESSSQSTSLSTIGKIGHHHILSRQRHPAKLIHETSTIYSTGSPHMDRNCEKNHINLSQKNHQKSSMHSAYTAPSESEFDTTQINSYLSHGGKVTSLCKVGKNNRTRSRSVDSPRHRFRVLYKPICDDIELSSYNLHKFDTSTIECVDKLRDNTKRSTTTTITKSFLDALNSEGSSISDESSSGEYEYKNGTNGTKTNPTVIKSVLKKSTNYSDYGHRTVRASSSSISNGNGGFFHSNLLNINDRSKDQHRIGGGGGSGGMNGRQCGNYNKKNVTFSAYATIQMVDN</sequence>
<dbReference type="OMA" id="HETSTIY"/>
<gene>
    <name evidence="2" type="ORF">RDWZM_007606</name>
</gene>
<evidence type="ECO:0000313" key="3">
    <source>
        <dbReference type="Proteomes" id="UP001142055"/>
    </source>
</evidence>
<accession>A0A9Q0LZS4</accession>
<dbReference type="AlphaFoldDB" id="A0A9Q0LZS4"/>
<feature type="region of interest" description="Disordered" evidence="1">
    <location>
        <begin position="489"/>
        <end position="517"/>
    </location>
</feature>
<comment type="caution">
    <text evidence="2">The sequence shown here is derived from an EMBL/GenBank/DDBJ whole genome shotgun (WGS) entry which is preliminary data.</text>
</comment>
<feature type="region of interest" description="Disordered" evidence="1">
    <location>
        <begin position="99"/>
        <end position="124"/>
    </location>
</feature>
<feature type="compositionally biased region" description="Low complexity" evidence="1">
    <location>
        <begin position="489"/>
        <end position="515"/>
    </location>
</feature>
<organism evidence="2 3">
    <name type="scientific">Blomia tropicalis</name>
    <name type="common">Mite</name>
    <dbReference type="NCBI Taxonomy" id="40697"/>
    <lineage>
        <taxon>Eukaryota</taxon>
        <taxon>Metazoa</taxon>
        <taxon>Ecdysozoa</taxon>
        <taxon>Arthropoda</taxon>
        <taxon>Chelicerata</taxon>
        <taxon>Arachnida</taxon>
        <taxon>Acari</taxon>
        <taxon>Acariformes</taxon>
        <taxon>Sarcoptiformes</taxon>
        <taxon>Astigmata</taxon>
        <taxon>Glycyphagoidea</taxon>
        <taxon>Echimyopodidae</taxon>
        <taxon>Blomia</taxon>
    </lineage>
</organism>
<feature type="compositionally biased region" description="Low complexity" evidence="1">
    <location>
        <begin position="102"/>
        <end position="124"/>
    </location>
</feature>
<reference evidence="2" key="1">
    <citation type="submission" date="2022-12" db="EMBL/GenBank/DDBJ databases">
        <title>Genome assemblies of Blomia tropicalis.</title>
        <authorList>
            <person name="Cui Y."/>
        </authorList>
    </citation>
    <scope>NUCLEOTIDE SEQUENCE</scope>
    <source>
        <tissue evidence="2">Adult mites</tissue>
    </source>
</reference>
<protein>
    <submittedName>
        <fullName evidence="2">Uncharacterized protein</fullName>
    </submittedName>
</protein>
<dbReference type="EMBL" id="JAPWDV010000003">
    <property type="protein sequence ID" value="KAJ6216449.1"/>
    <property type="molecule type" value="Genomic_DNA"/>
</dbReference>
<keyword evidence="3" id="KW-1185">Reference proteome</keyword>
<evidence type="ECO:0000313" key="2">
    <source>
        <dbReference type="EMBL" id="KAJ6216449.1"/>
    </source>
</evidence>
<name>A0A9Q0LZS4_BLOTA</name>